<dbReference type="HOGENOM" id="CLU_2842461_0_0_3"/>
<dbReference type="AlphaFoldDB" id="B8HJL7"/>
<sequence>MEEVLTLGQRKAGVVDGIPCKPTQILVPPAEWEDFKRVAYRYGVSAATLLRGFVIKTVQENATIF</sequence>
<name>B8HJL7_CYAP4</name>
<reference evidence="1" key="1">
    <citation type="submission" date="2009-01" db="EMBL/GenBank/DDBJ databases">
        <title>Complete sequence of chromosome Cyanothece sp. PCC 7425.</title>
        <authorList>
            <consortium name="US DOE Joint Genome Institute"/>
            <person name="Lucas S."/>
            <person name="Copeland A."/>
            <person name="Lapidus A."/>
            <person name="Glavina del Rio T."/>
            <person name="Dalin E."/>
            <person name="Tice H."/>
            <person name="Bruce D."/>
            <person name="Goodwin L."/>
            <person name="Pitluck S."/>
            <person name="Sims D."/>
            <person name="Meineke L."/>
            <person name="Brettin T."/>
            <person name="Detter J.C."/>
            <person name="Han C."/>
            <person name="Larimer F."/>
            <person name="Land M."/>
            <person name="Hauser L."/>
            <person name="Kyrpides N."/>
            <person name="Ovchinnikova G."/>
            <person name="Liberton M."/>
            <person name="Stoeckel J."/>
            <person name="Banerjee A."/>
            <person name="Singh A."/>
            <person name="Page L."/>
            <person name="Sato H."/>
            <person name="Zhao L."/>
            <person name="Sherman L."/>
            <person name="Pakrasi H."/>
            <person name="Richardson P."/>
        </authorList>
    </citation>
    <scope>NUCLEOTIDE SEQUENCE</scope>
    <source>
        <strain evidence="1">PCC 7425</strain>
    </source>
</reference>
<gene>
    <name evidence="1" type="ordered locus">Cyan7425_2615</name>
</gene>
<protein>
    <recommendedName>
        <fullName evidence="2">CopG family transcriptional regulator</fullName>
    </recommendedName>
</protein>
<organism evidence="1">
    <name type="scientific">Cyanothece sp. (strain PCC 7425 / ATCC 29141)</name>
    <dbReference type="NCBI Taxonomy" id="395961"/>
    <lineage>
        <taxon>Bacteria</taxon>
        <taxon>Bacillati</taxon>
        <taxon>Cyanobacteriota</taxon>
        <taxon>Cyanophyceae</taxon>
        <taxon>Gomontiellales</taxon>
        <taxon>Cyanothecaceae</taxon>
        <taxon>Cyanothece</taxon>
    </lineage>
</organism>
<dbReference type="KEGG" id="cyn:Cyan7425_2615"/>
<dbReference type="STRING" id="395961.Cyan7425_2615"/>
<proteinExistence type="predicted"/>
<dbReference type="EMBL" id="CP001344">
    <property type="protein sequence ID" value="ACL44970.1"/>
    <property type="molecule type" value="Genomic_DNA"/>
</dbReference>
<accession>B8HJL7</accession>
<evidence type="ECO:0000313" key="1">
    <source>
        <dbReference type="EMBL" id="ACL44970.1"/>
    </source>
</evidence>
<evidence type="ECO:0008006" key="2">
    <source>
        <dbReference type="Google" id="ProtNLM"/>
    </source>
</evidence>